<sequence>MNETLIYKYPLIKELIETNSRINPIYLNPHANLIEFSRHHTVDAYRFSRHPSNKAVEMMMKSKPISLQGLVFNTNTKIGPLLEKVLWRSQNPTYYWKLMSQSHNPAILEFIEKHKYPDEIIWLYLSQNECEDAVRILEKNQDKIDWYNLSKNSFAIDILKKNTDKISWSTFCCNSNPKAIEMIEQMLIEDPSKIDFESLSYNPNAIHIISQHLDKVSSYRLSLNPNAMDILMQHPELIDNNAIIHNPSAMPYLETLMAGRLNFDPEFQDFSMRHLTYNPNCVPLIEKMLAANMLTEEDIRCIKECLLETDEAAAAVYELDYKAMSNVRSKLLYIELMEKALHPSRVRKWLDYHCENGGDIDDFFELYF</sequence>
<reference evidence="1" key="1">
    <citation type="journal article" date="2020" name="Nature">
        <title>Giant virus diversity and host interactions through global metagenomics.</title>
        <authorList>
            <person name="Schulz F."/>
            <person name="Roux S."/>
            <person name="Paez-Espino D."/>
            <person name="Jungbluth S."/>
            <person name="Walsh D.A."/>
            <person name="Denef V.J."/>
            <person name="McMahon K.D."/>
            <person name="Konstantinidis K.T."/>
            <person name="Eloe-Fadrosh E.A."/>
            <person name="Kyrpides N.C."/>
            <person name="Woyke T."/>
        </authorList>
    </citation>
    <scope>NUCLEOTIDE SEQUENCE</scope>
    <source>
        <strain evidence="1">GVMAG-M-3300023184-177</strain>
    </source>
</reference>
<dbReference type="EMBL" id="MN740026">
    <property type="protein sequence ID" value="QHT84750.1"/>
    <property type="molecule type" value="Genomic_DNA"/>
</dbReference>
<name>A0A6C0HWF6_9ZZZZ</name>
<proteinExistence type="predicted"/>
<protein>
    <submittedName>
        <fullName evidence="1">Uncharacterized protein</fullName>
    </submittedName>
</protein>
<evidence type="ECO:0000313" key="1">
    <source>
        <dbReference type="EMBL" id="QHT84750.1"/>
    </source>
</evidence>
<organism evidence="1">
    <name type="scientific">viral metagenome</name>
    <dbReference type="NCBI Taxonomy" id="1070528"/>
    <lineage>
        <taxon>unclassified sequences</taxon>
        <taxon>metagenomes</taxon>
        <taxon>organismal metagenomes</taxon>
    </lineage>
</organism>
<dbReference type="AlphaFoldDB" id="A0A6C0HWF6"/>
<accession>A0A6C0HWF6</accession>